<gene>
    <name evidence="2" type="ORF">H4Q31_03940</name>
</gene>
<dbReference type="EMBL" id="JACJVN010000017">
    <property type="protein sequence ID" value="MBB6676474.1"/>
    <property type="molecule type" value="Genomic_DNA"/>
</dbReference>
<feature type="region of interest" description="Disordered" evidence="1">
    <location>
        <begin position="1"/>
        <end position="35"/>
    </location>
</feature>
<evidence type="ECO:0000313" key="3">
    <source>
        <dbReference type="Proteomes" id="UP000574133"/>
    </source>
</evidence>
<protein>
    <recommendedName>
        <fullName evidence="4">HNH endonuclease</fullName>
    </recommendedName>
</protein>
<organism evidence="2 3">
    <name type="scientific">Cohnella lubricantis</name>
    <dbReference type="NCBI Taxonomy" id="2163172"/>
    <lineage>
        <taxon>Bacteria</taxon>
        <taxon>Bacillati</taxon>
        <taxon>Bacillota</taxon>
        <taxon>Bacilli</taxon>
        <taxon>Bacillales</taxon>
        <taxon>Paenibacillaceae</taxon>
        <taxon>Cohnella</taxon>
    </lineage>
</organism>
<evidence type="ECO:0008006" key="4">
    <source>
        <dbReference type="Google" id="ProtNLM"/>
    </source>
</evidence>
<comment type="caution">
    <text evidence="2">The sequence shown here is derived from an EMBL/GenBank/DDBJ whole genome shotgun (WGS) entry which is preliminary data.</text>
</comment>
<dbReference type="Proteomes" id="UP000574133">
    <property type="component" value="Unassembled WGS sequence"/>
</dbReference>
<evidence type="ECO:0000313" key="2">
    <source>
        <dbReference type="EMBL" id="MBB6676474.1"/>
    </source>
</evidence>
<keyword evidence="3" id="KW-1185">Reference proteome</keyword>
<accession>A0A841T583</accession>
<name>A0A841T583_9BACL</name>
<reference evidence="2 3" key="1">
    <citation type="submission" date="2020-08" db="EMBL/GenBank/DDBJ databases">
        <title>Cohnella phylogeny.</title>
        <authorList>
            <person name="Dunlap C."/>
        </authorList>
    </citation>
    <scope>NUCLEOTIDE SEQUENCE [LARGE SCALE GENOMIC DNA]</scope>
    <source>
        <strain evidence="2 3">DSM 103658</strain>
    </source>
</reference>
<dbReference type="RefSeq" id="WP_185177768.1">
    <property type="nucleotide sequence ID" value="NZ_CBCSEP010000004.1"/>
</dbReference>
<dbReference type="AlphaFoldDB" id="A0A841T583"/>
<evidence type="ECO:0000256" key="1">
    <source>
        <dbReference type="SAM" id="MobiDB-lite"/>
    </source>
</evidence>
<proteinExistence type="predicted"/>
<sequence>MPIGDFNPYPKEKQLFQRRTKPTQRQMGEISPSVDRELKDRSGYVCEVRKRCSGARATQRAHTKGRRTIPRKTAVDDLFHACVGCHIWMDETPEGIRFKRQVREIGGTTVYLQQNLNALGG</sequence>